<dbReference type="Pfam" id="PF00004">
    <property type="entry name" value="AAA"/>
    <property type="match status" value="3"/>
</dbReference>
<feature type="transmembrane region" description="Helical" evidence="9">
    <location>
        <begin position="404"/>
        <end position="430"/>
    </location>
</feature>
<feature type="transmembrane region" description="Helical" evidence="9">
    <location>
        <begin position="450"/>
        <end position="470"/>
    </location>
</feature>
<evidence type="ECO:0000256" key="7">
    <source>
        <dbReference type="ARBA" id="ARBA00023136"/>
    </source>
</evidence>
<accession>A0ABR2UX11</accession>
<keyword evidence="6 9" id="KW-1133">Transmembrane helix</keyword>
<keyword evidence="4" id="KW-0547">Nucleotide-binding</keyword>
<feature type="region of interest" description="Disordered" evidence="8">
    <location>
        <begin position="1"/>
        <end position="26"/>
    </location>
</feature>
<dbReference type="InterPro" id="IPR027417">
    <property type="entry name" value="P-loop_NTPase"/>
</dbReference>
<dbReference type="SMART" id="SM00382">
    <property type="entry name" value="AAA"/>
    <property type="match status" value="3"/>
</dbReference>
<evidence type="ECO:0000259" key="10">
    <source>
        <dbReference type="SMART" id="SM00382"/>
    </source>
</evidence>
<feature type="transmembrane region" description="Helical" evidence="9">
    <location>
        <begin position="78"/>
        <end position="95"/>
    </location>
</feature>
<keyword evidence="7 9" id="KW-0472">Membrane</keyword>
<dbReference type="Gene3D" id="1.10.8.60">
    <property type="match status" value="2"/>
</dbReference>
<dbReference type="Pfam" id="PF13520">
    <property type="entry name" value="AA_permease_2"/>
    <property type="match status" value="1"/>
</dbReference>
<feature type="transmembrane region" description="Helical" evidence="9">
    <location>
        <begin position="324"/>
        <end position="346"/>
    </location>
</feature>
<evidence type="ECO:0000256" key="4">
    <source>
        <dbReference type="ARBA" id="ARBA00022741"/>
    </source>
</evidence>
<feature type="region of interest" description="Disordered" evidence="8">
    <location>
        <begin position="1412"/>
        <end position="1436"/>
    </location>
</feature>
<name>A0ABR2UX11_9PEZI</name>
<comment type="caution">
    <text evidence="11">The sequence shown here is derived from an EMBL/GenBank/DDBJ whole genome shotgun (WGS) entry which is preliminary data.</text>
</comment>
<feature type="transmembrane region" description="Helical" evidence="9">
    <location>
        <begin position="237"/>
        <end position="258"/>
    </location>
</feature>
<keyword evidence="5" id="KW-0067">ATP-binding</keyword>
<comment type="subcellular location">
    <subcellularLocation>
        <location evidence="1">Membrane</location>
        <topology evidence="1">Multi-pass membrane protein</topology>
    </subcellularLocation>
</comment>
<dbReference type="PANTHER" id="PTHR43392:SF2">
    <property type="entry name" value="AAA-TYPE ATPASE FAMILY PROTEIN _ ANKYRIN REPEAT FAMILY PROTEIN"/>
    <property type="match status" value="1"/>
</dbReference>
<feature type="region of interest" description="Disordered" evidence="8">
    <location>
        <begin position="1487"/>
        <end position="1533"/>
    </location>
</feature>
<dbReference type="Gene3D" id="3.40.50.300">
    <property type="entry name" value="P-loop containing nucleotide triphosphate hydrolases"/>
    <property type="match status" value="3"/>
</dbReference>
<feature type="transmembrane region" description="Helical" evidence="9">
    <location>
        <begin position="196"/>
        <end position="217"/>
    </location>
</feature>
<feature type="domain" description="AAA+ ATPase" evidence="10">
    <location>
        <begin position="866"/>
        <end position="1006"/>
    </location>
</feature>
<evidence type="ECO:0000256" key="1">
    <source>
        <dbReference type="ARBA" id="ARBA00004141"/>
    </source>
</evidence>
<feature type="transmembrane region" description="Helical" evidence="9">
    <location>
        <begin position="279"/>
        <end position="304"/>
    </location>
</feature>
<evidence type="ECO:0000256" key="8">
    <source>
        <dbReference type="SAM" id="MobiDB-lite"/>
    </source>
</evidence>
<comment type="similarity">
    <text evidence="2">Belongs to the CbxX/CfxQ family.</text>
</comment>
<feature type="domain" description="AAA+ ATPase" evidence="10">
    <location>
        <begin position="1151"/>
        <end position="1288"/>
    </location>
</feature>
<dbReference type="PRINTS" id="PR00819">
    <property type="entry name" value="CBXCFQXSUPER"/>
</dbReference>
<protein>
    <submittedName>
        <fullName evidence="11">Amino acid transporter</fullName>
    </submittedName>
</protein>
<proteinExistence type="inferred from homology"/>
<gene>
    <name evidence="11" type="ORF">SUNI508_01059</name>
</gene>
<feature type="compositionally biased region" description="Basic and acidic residues" evidence="8">
    <location>
        <begin position="1513"/>
        <end position="1526"/>
    </location>
</feature>
<organism evidence="11 12">
    <name type="scientific">Seiridium unicorne</name>
    <dbReference type="NCBI Taxonomy" id="138068"/>
    <lineage>
        <taxon>Eukaryota</taxon>
        <taxon>Fungi</taxon>
        <taxon>Dikarya</taxon>
        <taxon>Ascomycota</taxon>
        <taxon>Pezizomycotina</taxon>
        <taxon>Sordariomycetes</taxon>
        <taxon>Xylariomycetidae</taxon>
        <taxon>Amphisphaeriales</taxon>
        <taxon>Sporocadaceae</taxon>
        <taxon>Seiridium</taxon>
    </lineage>
</organism>
<dbReference type="InterPro" id="IPR003593">
    <property type="entry name" value="AAA+_ATPase"/>
</dbReference>
<feature type="transmembrane region" description="Helical" evidence="9">
    <location>
        <begin position="482"/>
        <end position="500"/>
    </location>
</feature>
<dbReference type="InterPro" id="IPR003959">
    <property type="entry name" value="ATPase_AAA_core"/>
</dbReference>
<evidence type="ECO:0000313" key="12">
    <source>
        <dbReference type="Proteomes" id="UP001408356"/>
    </source>
</evidence>
<dbReference type="Proteomes" id="UP001408356">
    <property type="component" value="Unassembled WGS sequence"/>
</dbReference>
<reference evidence="11 12" key="1">
    <citation type="journal article" date="2024" name="J. Plant Pathol.">
        <title>Sequence and assembly of the genome of Seiridium unicorne, isolate CBS 538.82, causal agent of cypress canker disease.</title>
        <authorList>
            <person name="Scali E."/>
            <person name="Rocca G.D."/>
            <person name="Danti R."/>
            <person name="Garbelotto M."/>
            <person name="Barberini S."/>
            <person name="Baroncelli R."/>
            <person name="Emiliani G."/>
        </authorList>
    </citation>
    <scope>NUCLEOTIDE SEQUENCE [LARGE SCALE GENOMIC DNA]</scope>
    <source>
        <strain evidence="11 12">BM-138-508</strain>
    </source>
</reference>
<feature type="transmembrane region" description="Helical" evidence="9">
    <location>
        <begin position="46"/>
        <end position="72"/>
    </location>
</feature>
<dbReference type="Gene3D" id="1.20.1740.10">
    <property type="entry name" value="Amino acid/polyamine transporter I"/>
    <property type="match status" value="1"/>
</dbReference>
<dbReference type="InterPro" id="IPR050773">
    <property type="entry name" value="CbxX/CfxQ_RuBisCO_ESX"/>
</dbReference>
<dbReference type="InterPro" id="IPR002293">
    <property type="entry name" value="AA/rel_permease1"/>
</dbReference>
<keyword evidence="12" id="KW-1185">Reference proteome</keyword>
<dbReference type="InterPro" id="IPR000641">
    <property type="entry name" value="CbxX/CfxQ"/>
</dbReference>
<feature type="transmembrane region" description="Helical" evidence="9">
    <location>
        <begin position="169"/>
        <end position="189"/>
    </location>
</feature>
<dbReference type="PANTHER" id="PTHR43392">
    <property type="entry name" value="AAA-TYPE ATPASE FAMILY PROTEIN / ANKYRIN REPEAT FAMILY PROTEIN"/>
    <property type="match status" value="1"/>
</dbReference>
<dbReference type="CDD" id="cd00009">
    <property type="entry name" value="AAA"/>
    <property type="match status" value="3"/>
</dbReference>
<feature type="compositionally biased region" description="Basic and acidic residues" evidence="8">
    <location>
        <begin position="1491"/>
        <end position="1500"/>
    </location>
</feature>
<evidence type="ECO:0000256" key="5">
    <source>
        <dbReference type="ARBA" id="ARBA00022840"/>
    </source>
</evidence>
<feature type="domain" description="AAA+ ATPase" evidence="10">
    <location>
        <begin position="572"/>
        <end position="682"/>
    </location>
</feature>
<keyword evidence="3 9" id="KW-0812">Transmembrane</keyword>
<evidence type="ECO:0000313" key="11">
    <source>
        <dbReference type="EMBL" id="KAK9419082.1"/>
    </source>
</evidence>
<evidence type="ECO:0000256" key="6">
    <source>
        <dbReference type="ARBA" id="ARBA00022989"/>
    </source>
</evidence>
<feature type="compositionally biased region" description="Basic and acidic residues" evidence="8">
    <location>
        <begin position="7"/>
        <end position="26"/>
    </location>
</feature>
<sequence>MGNEPKSQAEHQVLESGDDEKQGNTEDRVDMLRMGKVQELRRNFRFFSIFGFSMILMSSWEACLSLSTIGLINGGTAGLIWISLLSWIGFILINVSMAEMGSMAPTTSGQYHWVSEFAPRKHQKFLSYLMGWLCVLGWQTSCAATAYLSGTQIQGLVVLNYPEYAPKQWHGTLITIAVAAFAVFFNTALARRLPIIQAAVLIVHLFGFIGVLVTLWVLSPRADAKAVFTEFSDGGGWGSLGGSTLMGITAGVLPLLGADAAVHMAEEVRDAAKVIPRSMIATTIFNGALGWVMVITYCFCLGDLNDILGSPTGYPYMQVFYNTTQSIGGASVMAVIIIFIAIFSNLTIVATASRQLYAFARDEGLPFSYWFANVRPGWDLPLNAVFTTFVASSLLSLINIGSPVALNSITSLATTSLLSSYMCSIGCMVWRRWTKNPLLPSKLELGKWGLAINIASEVFLVVFFVLSFFPVTPSPSAAGMNWNILIYGVVVVFSLVYYFFSGRHRYVGPVDNMSVPKSAAEQWKWRLSTGDWSPTLDKLMYMIGLEEVKQKFLDVKNKVRILSYEGVDIKMERFNAVFLGNPGTGKTTVAKLYSELLQELNVFGLGRNWVYKETSGSLLASEGVTKVKEMLEEMLQNGGGALFIDETYQLVNGNNSGGTAVLDYLLGEMEQLRGKIVFIFAGYKSQMGKVYSHNPGLPSCLPWTFKFEDYTDKELQQILEAKIREKFKNGMGIEQYAGKLDEPNFFCRLVAQRIGQGRGRDGFANAREVENTLDKICERRAQRYALFEQGYAQNPHLYTQKPGPPTLTQYDILGPADTIKLDDIPAWRELSSMIGLTKVKKSIETLVNLIQDNFQLELQDRPVLRCNLNTMFLGPPGTGKTTVVTLYGKILAHLGLLSNGEVIEKRPTDFIGDAVGVSETKTKSILESAKGKVLIIDETYQFAASDGPERRDPYKSSIVDTLVAEVRGDVIEDRCVILLGYKKKMEDIIRDGNEGLARRFPLESAFVFEDYTRDEIQQIWRMKLRKNGMSCSDEAEEIALDVIDRQRQKLDFANAGAVDNLINYAQKRYTARMEFSSSAEKNAPVNLEPADIDPFFDRVKNPKVNVRKLFSGVVGLESIIKKLEDWQELALKLKELKKSMPDGFMDVRDSVPYAILFMGPPGTGKTSTARKMGVVYESLGVLASADVVEVSAKDLIGSYIGHTVKKTRKVIESALGKVLFIDEAYLLGESSFGKEVLDEINTCLTLPQFKSKMIVILAGYDDGIDRLMSLQPGMQSRFTEVFNFADLSPATSAELLHKLLASSSYDASEIKPWRENVPNWIQLLEHMRELVARSGWGNARDVETLCTSIRTQTILKSDTSVLPLKVALETVLQQIDSMKKARPISISQAVKSYMQEGAREQDLDMIPFETKTASAPTKRTREANGRNSTVSRDKKRSIATKVGYERVSKKQKYHFNQSFVPQAMPQRINEKRTNHSARAVARIMYEKKKRIQADRKKTPEPEPEPQPNNKVQQESREETKQKELAKQQKKLQQLQPCVAGFQWDKVDAGWRCQGGSHYLSDAEASRLLDGS</sequence>
<dbReference type="EMBL" id="JARVKF010000330">
    <property type="protein sequence ID" value="KAK9419082.1"/>
    <property type="molecule type" value="Genomic_DNA"/>
</dbReference>
<evidence type="ECO:0000256" key="9">
    <source>
        <dbReference type="SAM" id="Phobius"/>
    </source>
</evidence>
<feature type="transmembrane region" description="Helical" evidence="9">
    <location>
        <begin position="125"/>
        <end position="149"/>
    </location>
</feature>
<evidence type="ECO:0000256" key="2">
    <source>
        <dbReference type="ARBA" id="ARBA00010378"/>
    </source>
</evidence>
<evidence type="ECO:0000256" key="3">
    <source>
        <dbReference type="ARBA" id="ARBA00022692"/>
    </source>
</evidence>
<dbReference type="SUPFAM" id="SSF52540">
    <property type="entry name" value="P-loop containing nucleoside triphosphate hydrolases"/>
    <property type="match status" value="3"/>
</dbReference>